<organism evidence="2 3">
    <name type="scientific">Aeromicrobium marinum DSM 15272</name>
    <dbReference type="NCBI Taxonomy" id="585531"/>
    <lineage>
        <taxon>Bacteria</taxon>
        <taxon>Bacillati</taxon>
        <taxon>Actinomycetota</taxon>
        <taxon>Actinomycetes</taxon>
        <taxon>Propionibacteriales</taxon>
        <taxon>Nocardioidaceae</taxon>
        <taxon>Aeromicrobium</taxon>
    </lineage>
</organism>
<proteinExistence type="predicted"/>
<sequence length="256" mass="26944">MQAETAALRRRRWAVLLPVVISVLVISVVGALIIREQQRQVDQTGEADAAALAYFAEVTEFRAGVVAVVDANIDADPADLRAAVETAIADPPVLAPATPEGELTSSTYRDAQATAVTLLDPYRELMAVLDTAVVAEPFIAAAEEVLALRITDIVGTDTLTSGEPVEAEVIPTFERGLAAFESTPVPPGQEDLAATVSAAVQYVIDQSSILASLARLGQSYSFGYSDQFNLASEAVRAYGLTVESDLAVAVDAIDLP</sequence>
<protein>
    <submittedName>
        <fullName evidence="2">Uncharacterized protein</fullName>
    </submittedName>
</protein>
<accession>E2SD18</accession>
<dbReference type="EMBL" id="ACLF03000006">
    <property type="protein sequence ID" value="EFQ83121.1"/>
    <property type="molecule type" value="Genomic_DNA"/>
</dbReference>
<reference evidence="2" key="1">
    <citation type="submission" date="2010-08" db="EMBL/GenBank/DDBJ databases">
        <authorList>
            <person name="Muzny D."/>
            <person name="Qin X."/>
            <person name="Buhay C."/>
            <person name="Dugan-Rocha S."/>
            <person name="Ding Y."/>
            <person name="Chen G."/>
            <person name="Hawes A."/>
            <person name="Holder M."/>
            <person name="Jhangiani S."/>
            <person name="Johnson A."/>
            <person name="Khan Z."/>
            <person name="Li Z."/>
            <person name="Liu W."/>
            <person name="Liu X."/>
            <person name="Perez L."/>
            <person name="Shen H."/>
            <person name="Wang Q."/>
            <person name="Watt J."/>
            <person name="Xi L."/>
            <person name="Xin Y."/>
            <person name="Zhou J."/>
            <person name="Deng J."/>
            <person name="Jiang H."/>
            <person name="Liu Y."/>
            <person name="Qu J."/>
            <person name="Song X.-Z."/>
            <person name="Zhang L."/>
            <person name="Villasana D."/>
            <person name="Johnson A."/>
            <person name="Liu J."/>
            <person name="Liyanage D."/>
            <person name="Lorensuhewa L."/>
            <person name="Robinson T."/>
            <person name="Song A."/>
            <person name="Song B.-B."/>
            <person name="Dinh H."/>
            <person name="Thornton R."/>
            <person name="Coyle M."/>
            <person name="Francisco L."/>
            <person name="Jackson L."/>
            <person name="Javaid M."/>
            <person name="Korchina V."/>
            <person name="Kovar C."/>
            <person name="Mata R."/>
            <person name="Mathew T."/>
            <person name="Ngo R."/>
            <person name="Nguyen L."/>
            <person name="Nguyen N."/>
            <person name="Okwuonu G."/>
            <person name="Ongeri F."/>
            <person name="Pham C."/>
            <person name="Simmons D."/>
            <person name="Wilczek-Boney K."/>
            <person name="Hale W."/>
            <person name="Jakkamsetti A."/>
            <person name="Pham P."/>
            <person name="Ruth R."/>
            <person name="San Lucas F."/>
            <person name="Warren J."/>
            <person name="Zhang J."/>
            <person name="Zhao Z."/>
            <person name="Zhou C."/>
            <person name="Zhu D."/>
            <person name="Lee S."/>
            <person name="Bess C."/>
            <person name="Blankenburg K."/>
            <person name="Forbes L."/>
            <person name="Fu Q."/>
            <person name="Gubbala S."/>
            <person name="Hirani K."/>
            <person name="Jayaseelan J.C."/>
            <person name="Lara F."/>
            <person name="Munidasa M."/>
            <person name="Palculict T."/>
            <person name="Patil S."/>
            <person name="Pu L.-L."/>
            <person name="Saada N."/>
            <person name="Tang L."/>
            <person name="Weissenberger G."/>
            <person name="Zhu Y."/>
            <person name="Hemphill L."/>
            <person name="Shang Y."/>
            <person name="Youmans B."/>
            <person name="Ayvaz T."/>
            <person name="Ross M."/>
            <person name="Santibanez J."/>
            <person name="Aqrawi P."/>
            <person name="Gross S."/>
            <person name="Joshi V."/>
            <person name="Fowler G."/>
            <person name="Nazareth L."/>
            <person name="Reid J."/>
            <person name="Worley K."/>
            <person name="Petrosino J."/>
            <person name="Highlander S."/>
            <person name="Gibbs R."/>
        </authorList>
    </citation>
    <scope>NUCLEOTIDE SEQUENCE [LARGE SCALE GENOMIC DNA]</scope>
    <source>
        <strain evidence="2">DSM 15272</strain>
    </source>
</reference>
<keyword evidence="3" id="KW-1185">Reference proteome</keyword>
<dbReference type="RefSeq" id="WP_007077422.1">
    <property type="nucleotide sequence ID" value="NZ_CM001024.1"/>
</dbReference>
<dbReference type="HOGENOM" id="CLU_1084319_0_0_11"/>
<keyword evidence="1" id="KW-1133">Transmembrane helix</keyword>
<dbReference type="eggNOG" id="ENOG5033X8S">
    <property type="taxonomic scope" value="Bacteria"/>
</dbReference>
<dbReference type="Proteomes" id="UP000003111">
    <property type="component" value="Unassembled WGS sequence"/>
</dbReference>
<evidence type="ECO:0000313" key="3">
    <source>
        <dbReference type="Proteomes" id="UP000003111"/>
    </source>
</evidence>
<gene>
    <name evidence="2" type="ORF">HMPREF0063_12330</name>
</gene>
<dbReference type="AlphaFoldDB" id="E2SD18"/>
<feature type="transmembrane region" description="Helical" evidence="1">
    <location>
        <begin position="12"/>
        <end position="34"/>
    </location>
</feature>
<comment type="caution">
    <text evidence="2">The sequence shown here is derived from an EMBL/GenBank/DDBJ whole genome shotgun (WGS) entry which is preliminary data.</text>
</comment>
<name>E2SD18_9ACTN</name>
<evidence type="ECO:0000313" key="2">
    <source>
        <dbReference type="EMBL" id="EFQ83121.1"/>
    </source>
</evidence>
<keyword evidence="1" id="KW-0812">Transmembrane</keyword>
<dbReference type="OrthoDB" id="3746994at2"/>
<keyword evidence="1" id="KW-0472">Membrane</keyword>
<evidence type="ECO:0000256" key="1">
    <source>
        <dbReference type="SAM" id="Phobius"/>
    </source>
</evidence>